<keyword evidence="3" id="KW-0378">Hydrolase</keyword>
<dbReference type="FunFam" id="3.20.20.140:FF:000005">
    <property type="entry name" value="TatD family hydrolase"/>
    <property type="match status" value="1"/>
</dbReference>
<dbReference type="PANTHER" id="PTHR46124:SF2">
    <property type="entry name" value="D-AMINOACYL-TRNA DEACYLASE"/>
    <property type="match status" value="1"/>
</dbReference>
<dbReference type="SUPFAM" id="SSF51556">
    <property type="entry name" value="Metallo-dependent hydrolases"/>
    <property type="match status" value="1"/>
</dbReference>
<feature type="binding site" evidence="4">
    <location>
        <position position="135"/>
    </location>
    <ligand>
        <name>a divalent metal cation</name>
        <dbReference type="ChEBI" id="CHEBI:60240"/>
        <label>2</label>
    </ligand>
</feature>
<feature type="binding site" evidence="4">
    <location>
        <position position="11"/>
    </location>
    <ligand>
        <name>a divalent metal cation</name>
        <dbReference type="ChEBI" id="CHEBI:60240"/>
        <label>1</label>
    </ligand>
</feature>
<dbReference type="CDD" id="cd01310">
    <property type="entry name" value="TatD_DNAse"/>
    <property type="match status" value="1"/>
</dbReference>
<feature type="binding site" evidence="4">
    <location>
        <position position="99"/>
    </location>
    <ligand>
        <name>a divalent metal cation</name>
        <dbReference type="ChEBI" id="CHEBI:60240"/>
        <label>1</label>
    </ligand>
</feature>
<dbReference type="PIRSF" id="PIRSF005902">
    <property type="entry name" value="DNase_TatD"/>
    <property type="match status" value="1"/>
</dbReference>
<dbReference type="Pfam" id="PF01026">
    <property type="entry name" value="TatD_DNase"/>
    <property type="match status" value="1"/>
</dbReference>
<dbReference type="NCBIfam" id="TIGR00010">
    <property type="entry name" value="YchF/TatD family DNA exonuclease"/>
    <property type="match status" value="1"/>
</dbReference>
<comment type="caution">
    <text evidence="6">The sequence shown here is derived from an EMBL/GenBank/DDBJ whole genome shotgun (WGS) entry which is preliminary data.</text>
</comment>
<feature type="binding site" evidence="4">
    <location>
        <position position="208"/>
    </location>
    <ligand>
        <name>a divalent metal cation</name>
        <dbReference type="ChEBI" id="CHEBI:60240"/>
        <label>1</label>
    </ligand>
</feature>
<accession>A0A398DMM9</accession>
<evidence type="ECO:0000256" key="2">
    <source>
        <dbReference type="ARBA" id="ARBA00022723"/>
    </source>
</evidence>
<dbReference type="RefSeq" id="WP_119085655.1">
    <property type="nucleotide sequence ID" value="NZ_QXIY01000018.1"/>
</dbReference>
<dbReference type="GO" id="GO:0046872">
    <property type="term" value="F:metal ion binding"/>
    <property type="evidence" value="ECO:0007669"/>
    <property type="project" value="UniProtKB-KW"/>
</dbReference>
<dbReference type="InterPro" id="IPR015991">
    <property type="entry name" value="TatD/YcfH-like"/>
</dbReference>
<protein>
    <submittedName>
        <fullName evidence="6">TatD family deoxyribonuclease</fullName>
    </submittedName>
</protein>
<sequence length="277" mass="30494">MSEEPSYIDTHAHVQMAEFDGDRKHVLRRCWDSGVRWIVCPGVDIATSDLAGRLAQQEPGVFAAVGVHPEECADAPSDYLAQLSALFAQYGAKTVAIGEIGLDFKEGTPDHIVQMRFFEEQLQVAADLGLPVIVHSRFAVVESLGVISHFAGLRGVMHCFGGTPADVEQAVGMGLCVSFTGNLTYPGARATREALKACPLERLLLETDSPYMPPVPMRGTRNEPSFVVHTYHAVASLLDRDVLDLSQRIEQTARELFNHHERREHAGEKDIQDHTQP</sequence>
<proteinExistence type="inferred from homology"/>
<evidence type="ECO:0000256" key="4">
    <source>
        <dbReference type="PIRSR" id="PIRSR005902-1"/>
    </source>
</evidence>
<evidence type="ECO:0000313" key="6">
    <source>
        <dbReference type="EMBL" id="RIE16842.1"/>
    </source>
</evidence>
<dbReference type="InterPro" id="IPR001130">
    <property type="entry name" value="TatD-like"/>
</dbReference>
<keyword evidence="7" id="KW-1185">Reference proteome</keyword>
<organism evidence="6 7">
    <name type="scientific">Candidatus Cryosericum septentrionale</name>
    <dbReference type="NCBI Taxonomy" id="2290913"/>
    <lineage>
        <taxon>Bacteria</taxon>
        <taxon>Pseudomonadati</taxon>
        <taxon>Caldisericota/Cryosericota group</taxon>
        <taxon>Candidatus Cryosericota</taxon>
        <taxon>Candidatus Cryosericia</taxon>
        <taxon>Candidatus Cryosericales</taxon>
        <taxon>Candidatus Cryosericaceae</taxon>
        <taxon>Candidatus Cryosericum</taxon>
    </lineage>
</organism>
<evidence type="ECO:0000256" key="5">
    <source>
        <dbReference type="SAM" id="MobiDB-lite"/>
    </source>
</evidence>
<evidence type="ECO:0000256" key="3">
    <source>
        <dbReference type="ARBA" id="ARBA00022801"/>
    </source>
</evidence>
<evidence type="ECO:0000313" key="7">
    <source>
        <dbReference type="Proteomes" id="UP000266113"/>
    </source>
</evidence>
<dbReference type="Proteomes" id="UP000266113">
    <property type="component" value="Unassembled WGS sequence"/>
</dbReference>
<dbReference type="EMBL" id="QXIY01000018">
    <property type="protein sequence ID" value="RIE16842.1"/>
    <property type="molecule type" value="Genomic_DNA"/>
</dbReference>
<dbReference type="GO" id="GO:0016788">
    <property type="term" value="F:hydrolase activity, acting on ester bonds"/>
    <property type="evidence" value="ECO:0007669"/>
    <property type="project" value="InterPro"/>
</dbReference>
<feature type="region of interest" description="Disordered" evidence="5">
    <location>
        <begin position="256"/>
        <end position="277"/>
    </location>
</feature>
<reference evidence="6 7" key="1">
    <citation type="submission" date="2018-09" db="EMBL/GenBank/DDBJ databases">
        <title>Discovery and Ecogenomic Context for Candidatus Cryosericales, a Global Caldiserica Order Active in Thawing Permafrost.</title>
        <authorList>
            <person name="Martinez M.A."/>
            <person name="Woodcroft B.J."/>
            <person name="Ignacio Espinoza J.C."/>
            <person name="Zayed A."/>
            <person name="Singleton C.M."/>
            <person name="Boyd J."/>
            <person name="Li Y.-F."/>
            <person name="Purvine S."/>
            <person name="Maughan H."/>
            <person name="Hodgkins S.B."/>
            <person name="Anderson D."/>
            <person name="Sederholm M."/>
            <person name="Temperton B."/>
            <person name="Saleska S.R."/>
            <person name="Tyson G.W."/>
            <person name="Rich V.I."/>
        </authorList>
    </citation>
    <scope>NUCLEOTIDE SEQUENCE [LARGE SCALE GENOMIC DNA]</scope>
    <source>
        <strain evidence="6 7">SMC1</strain>
    </source>
</reference>
<feature type="binding site" evidence="4">
    <location>
        <position position="13"/>
    </location>
    <ligand>
        <name>a divalent metal cation</name>
        <dbReference type="ChEBI" id="CHEBI:60240"/>
        <label>1</label>
    </ligand>
</feature>
<dbReference type="InterPro" id="IPR032466">
    <property type="entry name" value="Metal_Hydrolase"/>
</dbReference>
<gene>
    <name evidence="6" type="ORF">SMC1_04760</name>
</gene>
<dbReference type="PANTHER" id="PTHR46124">
    <property type="entry name" value="D-AMINOACYL-TRNA DEACYLASE"/>
    <property type="match status" value="1"/>
</dbReference>
<dbReference type="Gene3D" id="3.20.20.140">
    <property type="entry name" value="Metal-dependent hydrolases"/>
    <property type="match status" value="1"/>
</dbReference>
<dbReference type="AlphaFoldDB" id="A0A398DMM9"/>
<comment type="similarity">
    <text evidence="1">Belongs to the metallo-dependent hydrolases superfamily. TatD-type hydrolase family.</text>
</comment>
<dbReference type="OrthoDB" id="9810005at2"/>
<feature type="binding site" evidence="4">
    <location>
        <position position="158"/>
    </location>
    <ligand>
        <name>a divalent metal cation</name>
        <dbReference type="ChEBI" id="CHEBI:60240"/>
        <label>2</label>
    </ligand>
</feature>
<evidence type="ECO:0000256" key="1">
    <source>
        <dbReference type="ARBA" id="ARBA00009275"/>
    </source>
</evidence>
<name>A0A398DMM9_9BACT</name>
<keyword evidence="2 4" id="KW-0479">Metal-binding</keyword>
<dbReference type="GO" id="GO:0004536">
    <property type="term" value="F:DNA nuclease activity"/>
    <property type="evidence" value="ECO:0007669"/>
    <property type="project" value="InterPro"/>
</dbReference>